<dbReference type="InterPro" id="IPR019341">
    <property type="entry name" value="Alpha/Gamma-adaptin-bd_p34"/>
</dbReference>
<dbReference type="PANTHER" id="PTHR14659">
    <property type="entry name" value="ALPHA- AND GAMMA-ADAPTIN-BINDING PROTEIN P34"/>
    <property type="match status" value="1"/>
</dbReference>
<dbReference type="OrthoDB" id="10261384at2759"/>
<gene>
    <name evidence="1" type="ORF">GGI19_004427</name>
</gene>
<dbReference type="Proteomes" id="UP001140011">
    <property type="component" value="Unassembled WGS sequence"/>
</dbReference>
<protein>
    <recommendedName>
        <fullName evidence="3">Increased recombination centers protein 6</fullName>
    </recommendedName>
</protein>
<dbReference type="Pfam" id="PF10199">
    <property type="entry name" value="Adaptin_binding"/>
    <property type="match status" value="1"/>
</dbReference>
<proteinExistence type="predicted"/>
<dbReference type="PANTHER" id="PTHR14659:SF1">
    <property type="entry name" value="ALPHA- AND GAMMA-ADAPTIN-BINDING PROTEIN P34"/>
    <property type="match status" value="1"/>
</dbReference>
<sequence>MTDVVAKNKILVLGRPKVNKAQIVNSVVSKTPLDYATAIEDDEDGAKIEWSLRTRYYQAQLEFWVDNTERLPSSQIDHMKEWLANPDLHSEATSDIPVDSSIAQLQEHLSEVVDAVIFVFDPADPSSFIDILPWARFAKLHAPGVLLCVAVSADGKPVEANKDEWFEWCVANGWEWLDLTDTDPDTEYTVERLREALESNEWANMEPIKKPLNHNAPPAATPVIAEVPSITAQDTATAEPQEQETKSEWDGFDDVARTLDPARVDAMHQALFSGENENDDMAGVLARIRSVRDEISQMDQEKARTRAAELAMAVAKMLT</sequence>
<dbReference type="InterPro" id="IPR027417">
    <property type="entry name" value="P-loop_NTPase"/>
</dbReference>
<evidence type="ECO:0000313" key="2">
    <source>
        <dbReference type="Proteomes" id="UP001140011"/>
    </source>
</evidence>
<comment type="caution">
    <text evidence="1">The sequence shown here is derived from an EMBL/GenBank/DDBJ whole genome shotgun (WGS) entry which is preliminary data.</text>
</comment>
<dbReference type="AlphaFoldDB" id="A0A9W8GXS6"/>
<evidence type="ECO:0000313" key="1">
    <source>
        <dbReference type="EMBL" id="KAJ2751522.1"/>
    </source>
</evidence>
<name>A0A9W8GXS6_9FUNG</name>
<evidence type="ECO:0008006" key="3">
    <source>
        <dbReference type="Google" id="ProtNLM"/>
    </source>
</evidence>
<keyword evidence="2" id="KW-1185">Reference proteome</keyword>
<dbReference type="EMBL" id="JANBUH010000390">
    <property type="protein sequence ID" value="KAJ2751522.1"/>
    <property type="molecule type" value="Genomic_DNA"/>
</dbReference>
<accession>A0A9W8GXS6</accession>
<organism evidence="1 2">
    <name type="scientific">Coemansia pectinata</name>
    <dbReference type="NCBI Taxonomy" id="1052879"/>
    <lineage>
        <taxon>Eukaryota</taxon>
        <taxon>Fungi</taxon>
        <taxon>Fungi incertae sedis</taxon>
        <taxon>Zoopagomycota</taxon>
        <taxon>Kickxellomycotina</taxon>
        <taxon>Kickxellomycetes</taxon>
        <taxon>Kickxellales</taxon>
        <taxon>Kickxellaceae</taxon>
        <taxon>Coemansia</taxon>
    </lineage>
</organism>
<reference evidence="1" key="1">
    <citation type="submission" date="2022-07" db="EMBL/GenBank/DDBJ databases">
        <title>Phylogenomic reconstructions and comparative analyses of Kickxellomycotina fungi.</title>
        <authorList>
            <person name="Reynolds N.K."/>
            <person name="Stajich J.E."/>
            <person name="Barry K."/>
            <person name="Grigoriev I.V."/>
            <person name="Crous P."/>
            <person name="Smith M.E."/>
        </authorList>
    </citation>
    <scope>NUCLEOTIDE SEQUENCE</scope>
    <source>
        <strain evidence="1">BCRC 34297</strain>
    </source>
</reference>
<dbReference type="SUPFAM" id="SSF52540">
    <property type="entry name" value="P-loop containing nucleoside triphosphate hydrolases"/>
    <property type="match status" value="1"/>
</dbReference>
<dbReference type="Gene3D" id="3.40.50.11960">
    <property type="match status" value="1"/>
</dbReference>